<dbReference type="InterPro" id="IPR005119">
    <property type="entry name" value="LysR_subst-bd"/>
</dbReference>
<dbReference type="PRINTS" id="PR00039">
    <property type="entry name" value="HTHLYSR"/>
</dbReference>
<dbReference type="RefSeq" id="WP_210596682.1">
    <property type="nucleotide sequence ID" value="NZ_JAGKSQ010000003.1"/>
</dbReference>
<evidence type="ECO:0000256" key="3">
    <source>
        <dbReference type="ARBA" id="ARBA00023125"/>
    </source>
</evidence>
<name>A0A940WRG1_9BACI</name>
<keyword evidence="4" id="KW-0804">Transcription</keyword>
<keyword evidence="7" id="KW-1185">Reference proteome</keyword>
<dbReference type="InterPro" id="IPR000847">
    <property type="entry name" value="LysR_HTH_N"/>
</dbReference>
<dbReference type="SUPFAM" id="SSF46785">
    <property type="entry name" value="Winged helix' DNA-binding domain"/>
    <property type="match status" value="1"/>
</dbReference>
<dbReference type="GO" id="GO:0000976">
    <property type="term" value="F:transcription cis-regulatory region binding"/>
    <property type="evidence" value="ECO:0007669"/>
    <property type="project" value="TreeGrafter"/>
</dbReference>
<evidence type="ECO:0000256" key="1">
    <source>
        <dbReference type="ARBA" id="ARBA00009437"/>
    </source>
</evidence>
<dbReference type="AlphaFoldDB" id="A0A940WRG1"/>
<gene>
    <name evidence="6" type="ORF">J7W16_07475</name>
</gene>
<keyword evidence="3" id="KW-0238">DNA-binding</keyword>
<dbReference type="Gene3D" id="1.10.10.10">
    <property type="entry name" value="Winged helix-like DNA-binding domain superfamily/Winged helix DNA-binding domain"/>
    <property type="match status" value="1"/>
</dbReference>
<dbReference type="Pfam" id="PF03466">
    <property type="entry name" value="LysR_substrate"/>
    <property type="match status" value="1"/>
</dbReference>
<sequence>MNLKRIKTFMLLIDHKNFSTTADILDISQPAVSKQIKALEVDLGTQLVHRDSLEPTEAGRIVYVRGKDLLHSWKQLEEECTSSKEALTGLVKIGASSIPSTYIVPRFLKDLLTLHRHLEVELAEYESEKVLELIKNEKLDIGFVGTKPPKDTFTSHLIAQDQLQLIGPIDSPDIHSFDDIRGLPFVFRSERSGTWKAAKQALTDWGGSVQDLKRLATVHSTESVIVMVESGLGYSIVSDLAARLATKYNRVKILATLPLNREFYCVYSPYMEQDPKIKALIELLKSDLPYGE</sequence>
<dbReference type="InterPro" id="IPR036390">
    <property type="entry name" value="WH_DNA-bd_sf"/>
</dbReference>
<dbReference type="SUPFAM" id="SSF53850">
    <property type="entry name" value="Periplasmic binding protein-like II"/>
    <property type="match status" value="1"/>
</dbReference>
<evidence type="ECO:0000256" key="2">
    <source>
        <dbReference type="ARBA" id="ARBA00023015"/>
    </source>
</evidence>
<dbReference type="PROSITE" id="PS50931">
    <property type="entry name" value="HTH_LYSR"/>
    <property type="match status" value="1"/>
</dbReference>
<dbReference type="InterPro" id="IPR047788">
    <property type="entry name" value="LysR-like_Sec_metab"/>
</dbReference>
<comment type="similarity">
    <text evidence="1">Belongs to the LysR transcriptional regulatory family.</text>
</comment>
<keyword evidence="2" id="KW-0805">Transcription regulation</keyword>
<dbReference type="NCBIfam" id="NF040786">
    <property type="entry name" value="LysR_Sec_metab"/>
    <property type="match status" value="1"/>
</dbReference>
<organism evidence="6 7">
    <name type="scientific">Halalkalibacter suaedae</name>
    <dbReference type="NCBI Taxonomy" id="2822140"/>
    <lineage>
        <taxon>Bacteria</taxon>
        <taxon>Bacillati</taxon>
        <taxon>Bacillota</taxon>
        <taxon>Bacilli</taxon>
        <taxon>Bacillales</taxon>
        <taxon>Bacillaceae</taxon>
        <taxon>Halalkalibacter</taxon>
    </lineage>
</organism>
<reference evidence="6" key="1">
    <citation type="submission" date="2021-03" db="EMBL/GenBank/DDBJ databases">
        <title>Bacillus suaedae sp. nov., isolated from Suaeda aralocaspica.</title>
        <authorList>
            <person name="Lei R.F.R."/>
        </authorList>
    </citation>
    <scope>NUCLEOTIDE SEQUENCE</scope>
    <source>
        <strain evidence="6">YZJH907-2</strain>
    </source>
</reference>
<dbReference type="GO" id="GO:0003700">
    <property type="term" value="F:DNA-binding transcription factor activity"/>
    <property type="evidence" value="ECO:0007669"/>
    <property type="project" value="InterPro"/>
</dbReference>
<evidence type="ECO:0000256" key="4">
    <source>
        <dbReference type="ARBA" id="ARBA00023163"/>
    </source>
</evidence>
<dbReference type="Proteomes" id="UP000678228">
    <property type="component" value="Unassembled WGS sequence"/>
</dbReference>
<accession>A0A940WRG1</accession>
<feature type="domain" description="HTH lysR-type" evidence="5">
    <location>
        <begin position="1"/>
        <end position="56"/>
    </location>
</feature>
<dbReference type="PANTHER" id="PTHR30126">
    <property type="entry name" value="HTH-TYPE TRANSCRIPTIONAL REGULATOR"/>
    <property type="match status" value="1"/>
</dbReference>
<evidence type="ECO:0000313" key="6">
    <source>
        <dbReference type="EMBL" id="MBP3950971.1"/>
    </source>
</evidence>
<evidence type="ECO:0000313" key="7">
    <source>
        <dbReference type="Proteomes" id="UP000678228"/>
    </source>
</evidence>
<dbReference type="InterPro" id="IPR036388">
    <property type="entry name" value="WH-like_DNA-bd_sf"/>
</dbReference>
<proteinExistence type="inferred from homology"/>
<dbReference type="EMBL" id="JAGKSQ010000003">
    <property type="protein sequence ID" value="MBP3950971.1"/>
    <property type="molecule type" value="Genomic_DNA"/>
</dbReference>
<dbReference type="Gene3D" id="3.40.190.10">
    <property type="entry name" value="Periplasmic binding protein-like II"/>
    <property type="match status" value="2"/>
</dbReference>
<protein>
    <submittedName>
        <fullName evidence="6">LysR family transcriptional regulator</fullName>
    </submittedName>
</protein>
<evidence type="ECO:0000259" key="5">
    <source>
        <dbReference type="PROSITE" id="PS50931"/>
    </source>
</evidence>
<dbReference type="PANTHER" id="PTHR30126:SF64">
    <property type="entry name" value="HTH-TYPE TRANSCRIPTIONAL REGULATOR CITR"/>
    <property type="match status" value="1"/>
</dbReference>
<dbReference type="Pfam" id="PF00126">
    <property type="entry name" value="HTH_1"/>
    <property type="match status" value="1"/>
</dbReference>
<comment type="caution">
    <text evidence="6">The sequence shown here is derived from an EMBL/GenBank/DDBJ whole genome shotgun (WGS) entry which is preliminary data.</text>
</comment>